<keyword evidence="1" id="KW-0812">Transmembrane</keyword>
<dbReference type="Proteomes" id="UP001147700">
    <property type="component" value="Unassembled WGS sequence"/>
</dbReference>
<keyword evidence="1" id="KW-0472">Membrane</keyword>
<dbReference type="EMBL" id="JAPCID010000017">
    <property type="protein sequence ID" value="MDA0138654.1"/>
    <property type="molecule type" value="Genomic_DNA"/>
</dbReference>
<keyword evidence="1" id="KW-1133">Transmembrane helix</keyword>
<name>A0ABT4RJD6_9ACTN</name>
<evidence type="ECO:0000313" key="3">
    <source>
        <dbReference type="Proteomes" id="UP001147700"/>
    </source>
</evidence>
<evidence type="ECO:0000256" key="1">
    <source>
        <dbReference type="SAM" id="Phobius"/>
    </source>
</evidence>
<evidence type="ECO:0000313" key="2">
    <source>
        <dbReference type="EMBL" id="MDA0138654.1"/>
    </source>
</evidence>
<sequence length="117" mass="12475">MVVAAALLSFALGLAACARMFRRATRDLRRRRPGAAFTWRTWQRADPVGGVFAPVVAVGSLVAATVGFYGGMFGFVAPGWLRAALLGFLAGFCLPAFLFGVHLKLKDLRSGSRPTSS</sequence>
<comment type="caution">
    <text evidence="2">The sequence shown here is derived from an EMBL/GenBank/DDBJ whole genome shotgun (WGS) entry which is preliminary data.</text>
</comment>
<reference evidence="2" key="1">
    <citation type="submission" date="2022-10" db="EMBL/GenBank/DDBJ databases">
        <title>The WGS of Solirubrobacter sp. CPCC 204708.</title>
        <authorList>
            <person name="Jiang Z."/>
        </authorList>
    </citation>
    <scope>NUCLEOTIDE SEQUENCE</scope>
    <source>
        <strain evidence="2">CPCC 204708</strain>
    </source>
</reference>
<organism evidence="2 3">
    <name type="scientific">Solirubrobacter deserti</name>
    <dbReference type="NCBI Taxonomy" id="2282478"/>
    <lineage>
        <taxon>Bacteria</taxon>
        <taxon>Bacillati</taxon>
        <taxon>Actinomycetota</taxon>
        <taxon>Thermoleophilia</taxon>
        <taxon>Solirubrobacterales</taxon>
        <taxon>Solirubrobacteraceae</taxon>
        <taxon>Solirubrobacter</taxon>
    </lineage>
</organism>
<accession>A0ABT4RJD6</accession>
<evidence type="ECO:0008006" key="4">
    <source>
        <dbReference type="Google" id="ProtNLM"/>
    </source>
</evidence>
<gene>
    <name evidence="2" type="ORF">OJ962_14215</name>
</gene>
<feature type="transmembrane region" description="Helical" evidence="1">
    <location>
        <begin position="83"/>
        <end position="103"/>
    </location>
</feature>
<keyword evidence="3" id="KW-1185">Reference proteome</keyword>
<feature type="transmembrane region" description="Helical" evidence="1">
    <location>
        <begin position="51"/>
        <end position="76"/>
    </location>
</feature>
<proteinExistence type="predicted"/>
<dbReference type="RefSeq" id="WP_202955334.1">
    <property type="nucleotide sequence ID" value="NZ_JAPCID010000017.1"/>
</dbReference>
<protein>
    <recommendedName>
        <fullName evidence="4">SdpI family protein</fullName>
    </recommendedName>
</protein>